<dbReference type="SUPFAM" id="SSF141868">
    <property type="entry name" value="EAL domain-like"/>
    <property type="match status" value="1"/>
</dbReference>
<dbReference type="AlphaFoldDB" id="A0A4R6XJ18"/>
<proteinExistence type="predicted"/>
<reference evidence="3 4" key="1">
    <citation type="submission" date="2019-03" db="EMBL/GenBank/DDBJ databases">
        <title>Genomic Encyclopedia of Type Strains, Phase IV (KMG-IV): sequencing the most valuable type-strain genomes for metagenomic binning, comparative biology and taxonomic classification.</title>
        <authorList>
            <person name="Goeker M."/>
        </authorList>
    </citation>
    <scope>NUCLEOTIDE SEQUENCE [LARGE SCALE GENOMIC DNA]</scope>
    <source>
        <strain evidence="3 4">DSM 25488</strain>
    </source>
</reference>
<dbReference type="SUPFAM" id="SSF51206">
    <property type="entry name" value="cAMP-binding domain-like"/>
    <property type="match status" value="1"/>
</dbReference>
<dbReference type="OrthoDB" id="5777683at2"/>
<dbReference type="PANTHER" id="PTHR33121:SF70">
    <property type="entry name" value="SIGNALING PROTEIN YKOW"/>
    <property type="match status" value="1"/>
</dbReference>
<name>A0A4R6XJ18_9GAMM</name>
<dbReference type="EMBL" id="SNZB01000004">
    <property type="protein sequence ID" value="TDR19496.1"/>
    <property type="molecule type" value="Genomic_DNA"/>
</dbReference>
<dbReference type="SMART" id="SM00052">
    <property type="entry name" value="EAL"/>
    <property type="match status" value="1"/>
</dbReference>
<dbReference type="InterPro" id="IPR018490">
    <property type="entry name" value="cNMP-bd_dom_sf"/>
</dbReference>
<feature type="domain" description="Cyclic nucleotide-binding" evidence="1">
    <location>
        <begin position="1"/>
        <end position="104"/>
    </location>
</feature>
<evidence type="ECO:0000259" key="2">
    <source>
        <dbReference type="PROSITE" id="PS50883"/>
    </source>
</evidence>
<dbReference type="Proteomes" id="UP000295724">
    <property type="component" value="Unassembled WGS sequence"/>
</dbReference>
<sequence length="382" mass="42994">MSYHIKQYQKGDVIFHGGDSSDCAYIIEEGQVEIYVESSETIIDILSEGELFGEMGVLDQSPRSTSAKALTALTLLEVKTEQITNRLSESDPIVKALVGVLLKRFRAMLPSQNMSAKNSSLLDQVASVVEQAGLSKFKLESELRSAINNGDIQTVFQPIQDIQNNRIAGFEALSRWTHPERGFISPVEFIALAEETDLIIEVGDLVFSRAIELLSELPEHVFININVSSKQLDDNLFLKRVVDKINRHGISPKRLKLEITETMVVDFKLAKKWLKKCQDIGFPVCADDFGTGHSGMEQLVQLNFDVLKVDQLFVRNMFENDRYLTVLESVAKMAKRLHTQLVAEGVEYDQELKVLQELGFDYGQGYLFGKPMSVSDVLHLKF</sequence>
<evidence type="ECO:0000313" key="4">
    <source>
        <dbReference type="Proteomes" id="UP000295724"/>
    </source>
</evidence>
<accession>A0A4R6XJ18</accession>
<dbReference type="Pfam" id="PF00563">
    <property type="entry name" value="EAL"/>
    <property type="match status" value="1"/>
</dbReference>
<dbReference type="InterPro" id="IPR014710">
    <property type="entry name" value="RmlC-like_jellyroll"/>
</dbReference>
<dbReference type="PROSITE" id="PS50883">
    <property type="entry name" value="EAL"/>
    <property type="match status" value="1"/>
</dbReference>
<dbReference type="SMART" id="SM00100">
    <property type="entry name" value="cNMP"/>
    <property type="match status" value="1"/>
</dbReference>
<dbReference type="InterPro" id="IPR050706">
    <property type="entry name" value="Cyclic-di-GMP_PDE-like"/>
</dbReference>
<dbReference type="RefSeq" id="WP_099019866.1">
    <property type="nucleotide sequence ID" value="NZ_NIHB01000004.1"/>
</dbReference>
<dbReference type="PANTHER" id="PTHR33121">
    <property type="entry name" value="CYCLIC DI-GMP PHOSPHODIESTERASE PDEF"/>
    <property type="match status" value="1"/>
</dbReference>
<comment type="caution">
    <text evidence="3">The sequence shown here is derived from an EMBL/GenBank/DDBJ whole genome shotgun (WGS) entry which is preliminary data.</text>
</comment>
<dbReference type="PRINTS" id="PR00103">
    <property type="entry name" value="CAMPKINASE"/>
</dbReference>
<organism evidence="3 4">
    <name type="scientific">Marinicella litoralis</name>
    <dbReference type="NCBI Taxonomy" id="644220"/>
    <lineage>
        <taxon>Bacteria</taxon>
        <taxon>Pseudomonadati</taxon>
        <taxon>Pseudomonadota</taxon>
        <taxon>Gammaproteobacteria</taxon>
        <taxon>Lysobacterales</taxon>
        <taxon>Marinicellaceae</taxon>
        <taxon>Marinicella</taxon>
    </lineage>
</organism>
<protein>
    <submittedName>
        <fullName evidence="3">EAL domain-containing protein (Putative c-di-GMP-specific phosphodiesterase class I)</fullName>
    </submittedName>
</protein>
<dbReference type="GO" id="GO:0071111">
    <property type="term" value="F:cyclic-guanylate-specific phosphodiesterase activity"/>
    <property type="evidence" value="ECO:0007669"/>
    <property type="project" value="InterPro"/>
</dbReference>
<evidence type="ECO:0000259" key="1">
    <source>
        <dbReference type="PROSITE" id="PS50042"/>
    </source>
</evidence>
<dbReference type="InterPro" id="IPR000595">
    <property type="entry name" value="cNMP-bd_dom"/>
</dbReference>
<evidence type="ECO:0000313" key="3">
    <source>
        <dbReference type="EMBL" id="TDR19496.1"/>
    </source>
</evidence>
<dbReference type="Pfam" id="PF00027">
    <property type="entry name" value="cNMP_binding"/>
    <property type="match status" value="1"/>
</dbReference>
<dbReference type="Gene3D" id="3.20.20.450">
    <property type="entry name" value="EAL domain"/>
    <property type="match status" value="1"/>
</dbReference>
<keyword evidence="4" id="KW-1185">Reference proteome</keyword>
<dbReference type="Gene3D" id="2.60.120.10">
    <property type="entry name" value="Jelly Rolls"/>
    <property type="match status" value="1"/>
</dbReference>
<gene>
    <name evidence="3" type="ORF">C8D91_2052</name>
</gene>
<dbReference type="CDD" id="cd00038">
    <property type="entry name" value="CAP_ED"/>
    <property type="match status" value="1"/>
</dbReference>
<dbReference type="InterPro" id="IPR001633">
    <property type="entry name" value="EAL_dom"/>
</dbReference>
<feature type="domain" description="EAL" evidence="2">
    <location>
        <begin position="136"/>
        <end position="382"/>
    </location>
</feature>
<dbReference type="CDD" id="cd01948">
    <property type="entry name" value="EAL"/>
    <property type="match status" value="1"/>
</dbReference>
<dbReference type="PROSITE" id="PS50042">
    <property type="entry name" value="CNMP_BINDING_3"/>
    <property type="match status" value="1"/>
</dbReference>
<dbReference type="InterPro" id="IPR035919">
    <property type="entry name" value="EAL_sf"/>
</dbReference>